<reference evidence="1 2" key="1">
    <citation type="submission" date="2019-10" db="EMBL/GenBank/DDBJ databases">
        <title>Rudanella paleaurantiibacter sp. nov., isolated from sludge.</title>
        <authorList>
            <person name="Xu S.Q."/>
        </authorList>
    </citation>
    <scope>NUCLEOTIDE SEQUENCE [LARGE SCALE GENOMIC DNA]</scope>
    <source>
        <strain evidence="1 2">HX-22-17</strain>
    </source>
</reference>
<keyword evidence="2" id="KW-1185">Reference proteome</keyword>
<organism evidence="1 2">
    <name type="scientific">Rudanella paleaurantiibacter</name>
    <dbReference type="NCBI Taxonomy" id="2614655"/>
    <lineage>
        <taxon>Bacteria</taxon>
        <taxon>Pseudomonadati</taxon>
        <taxon>Bacteroidota</taxon>
        <taxon>Cytophagia</taxon>
        <taxon>Cytophagales</taxon>
        <taxon>Cytophagaceae</taxon>
        <taxon>Rudanella</taxon>
    </lineage>
</organism>
<dbReference type="AlphaFoldDB" id="A0A7J5U5R6"/>
<accession>A0A7J5U5R6</accession>
<sequence length="542" mass="61661">MSNPMKILLLSTALASLAGGFFVLDKAGMIGGLPDPVGVKLQGQLPPLTPLQPTPRAFFRPTTRKGYWNIDVVGDFQLPPTKTLIFSAAGRNLHVDQSWDKLFRRGFSAIDQTRMVGGSEVWREPGMPPANWRSRLKPSQRSLTIYRNYYIDEPFALAWSRDSELARQTWYRRPPSHPQARKTMYQASYELCGQCVNYGDCPPGTLKNTNGFIFFDLENDGTSAGNQQEHANMYVYMAKTVKENTMPYTQIGSITPVPHNSFGYSRTSDYTAGPEWLWTKPAQHTATSRQRGMPDDIVGKSFSDYMDIAMPGTYYLYPDFDYTIPHHADDARHWLASLVGEQEVNMALTNKRRVAWQWLFNTQSSEFANSAKASNAAPPAIAEGMSIFYWFTGAYGVLFWDDHNRLTPSQPVPRDPALQGLGDDRNYACYEHYLHGLWRLFKHHGDLFNGREKYLNQNTECSFDGGQTWYKYNANQLKTKSLPFVRAIVNGDQILVSATMPYAQANQSTRVLVRYVENGYRFYSQIQLRGDEIYLGRATMSR</sequence>
<name>A0A7J5U5R6_9BACT</name>
<evidence type="ECO:0000313" key="1">
    <source>
        <dbReference type="EMBL" id="KAB7733188.1"/>
    </source>
</evidence>
<comment type="caution">
    <text evidence="1">The sequence shown here is derived from an EMBL/GenBank/DDBJ whole genome shotgun (WGS) entry which is preliminary data.</text>
</comment>
<proteinExistence type="predicted"/>
<dbReference type="Proteomes" id="UP000488299">
    <property type="component" value="Unassembled WGS sequence"/>
</dbReference>
<protein>
    <submittedName>
        <fullName evidence="1">Uncharacterized protein</fullName>
    </submittedName>
</protein>
<gene>
    <name evidence="1" type="ORF">F5984_04460</name>
</gene>
<dbReference type="EMBL" id="WELI01000001">
    <property type="protein sequence ID" value="KAB7733188.1"/>
    <property type="molecule type" value="Genomic_DNA"/>
</dbReference>
<evidence type="ECO:0000313" key="2">
    <source>
        <dbReference type="Proteomes" id="UP000488299"/>
    </source>
</evidence>